<gene>
    <name evidence="14" type="ORF">ROHU_019043</name>
</gene>
<dbReference type="InterPro" id="IPR010448">
    <property type="entry name" value="Torsin"/>
</dbReference>
<dbReference type="InterPro" id="IPR001841">
    <property type="entry name" value="Znf_RING"/>
</dbReference>
<dbReference type="GO" id="GO:0005788">
    <property type="term" value="C:endoplasmic reticulum lumen"/>
    <property type="evidence" value="ECO:0007669"/>
    <property type="project" value="TreeGrafter"/>
</dbReference>
<sequence>MESDPNHLRDPYKPADDNIDPPDLECAICFCQFNNVFNTPKVLQCKHTFCLECLARMNVKSTQPDTIQCPLCRAYTPLPDLGLPKLANDSTVLSYLPAAMQHVYSIRFNRNKGKLQVKRVPSSAPALTQTVSQTLDVGNPAGSEGPHGRDRGRERPMVGCEGISMDAQVEKDRGDEEKEGGSSVSILSPQLKAMMRIKKKYLKRSNSVRSSTNSVVSDGSLHPKSPQTSKSKRRKSRVLFPNDTLIFKPKKERSGVNPFLLLFIVIVFIQVYNAIENLDDHVLKYDLESLERSLHSEVFGQPEALEELMNHLNDYLSTYAHQQPLALSLHGASGVGKSHLGRLLTRHFRSVVDDKLVVHYLSKHHCPLQDAAQHCASKLAQRISEVVTRAEEEEQIPFFILDEVELMPPLLLDILQAFLKSNQTNEFLNVVYVFLSSLGQREITAHVLQNASTAGAHERLREALSLIHPLWTEPAVELIPLSLLEREHVIQCFLEEMTLEGFYPDLSHVERLADELAYHTAAGKQYAKTGCKQVVGKVNQL</sequence>
<feature type="region of interest" description="Disordered" evidence="12">
    <location>
        <begin position="135"/>
        <end position="185"/>
    </location>
</feature>
<feature type="domain" description="RING-type" evidence="13">
    <location>
        <begin position="26"/>
        <end position="73"/>
    </location>
</feature>
<evidence type="ECO:0000256" key="12">
    <source>
        <dbReference type="SAM" id="MobiDB-lite"/>
    </source>
</evidence>
<dbReference type="EMBL" id="QBIY01011834">
    <property type="protein sequence ID" value="RXN28780.1"/>
    <property type="molecule type" value="Genomic_DNA"/>
</dbReference>
<keyword evidence="5" id="KW-0547">Nucleotide-binding</keyword>
<dbReference type="InterPro" id="IPR013083">
    <property type="entry name" value="Znf_RING/FYVE/PHD"/>
</dbReference>
<dbReference type="Gene3D" id="3.40.50.300">
    <property type="entry name" value="P-loop containing nucleotide triphosphate hydrolases"/>
    <property type="match status" value="1"/>
</dbReference>
<dbReference type="SUPFAM" id="SSF57850">
    <property type="entry name" value="RING/U-box"/>
    <property type="match status" value="1"/>
</dbReference>
<evidence type="ECO:0000256" key="1">
    <source>
        <dbReference type="ARBA" id="ARBA00004167"/>
    </source>
</evidence>
<name>A0A498N6T6_LABRO</name>
<evidence type="ECO:0000256" key="4">
    <source>
        <dbReference type="ARBA" id="ARBA00022723"/>
    </source>
</evidence>
<dbReference type="GO" id="GO:0005524">
    <property type="term" value="F:ATP binding"/>
    <property type="evidence" value="ECO:0007669"/>
    <property type="project" value="UniProtKB-KW"/>
</dbReference>
<feature type="compositionally biased region" description="Basic and acidic residues" evidence="12">
    <location>
        <begin position="146"/>
        <end position="156"/>
    </location>
</feature>
<keyword evidence="6 11" id="KW-0863">Zinc-finger</keyword>
<evidence type="ECO:0000256" key="6">
    <source>
        <dbReference type="ARBA" id="ARBA00022771"/>
    </source>
</evidence>
<dbReference type="GO" id="GO:0016020">
    <property type="term" value="C:membrane"/>
    <property type="evidence" value="ECO:0007669"/>
    <property type="project" value="UniProtKB-SubCell"/>
</dbReference>
<feature type="compositionally biased region" description="Basic and acidic residues" evidence="12">
    <location>
        <begin position="168"/>
        <end position="180"/>
    </location>
</feature>
<dbReference type="SUPFAM" id="SSF52540">
    <property type="entry name" value="P-loop containing nucleoside triphosphate hydrolases"/>
    <property type="match status" value="1"/>
</dbReference>
<keyword evidence="4" id="KW-0479">Metal-binding</keyword>
<dbReference type="Proteomes" id="UP000290572">
    <property type="component" value="Unassembled WGS sequence"/>
</dbReference>
<evidence type="ECO:0000256" key="9">
    <source>
        <dbReference type="ARBA" id="ARBA00022989"/>
    </source>
</evidence>
<comment type="similarity">
    <text evidence="2">Belongs to the ClpA/ClpB family. Torsin subfamily.</text>
</comment>
<evidence type="ECO:0000256" key="11">
    <source>
        <dbReference type="PROSITE-ProRule" id="PRU00175"/>
    </source>
</evidence>
<keyword evidence="8" id="KW-0067">ATP-binding</keyword>
<dbReference type="GO" id="GO:0005635">
    <property type="term" value="C:nuclear envelope"/>
    <property type="evidence" value="ECO:0007669"/>
    <property type="project" value="TreeGrafter"/>
</dbReference>
<keyword evidence="3" id="KW-0812">Transmembrane</keyword>
<feature type="compositionally biased region" description="Low complexity" evidence="12">
    <location>
        <begin position="204"/>
        <end position="217"/>
    </location>
</feature>
<proteinExistence type="inferred from homology"/>
<dbReference type="InterPro" id="IPR027417">
    <property type="entry name" value="P-loop_NTPase"/>
</dbReference>
<dbReference type="SMART" id="SM00184">
    <property type="entry name" value="RING"/>
    <property type="match status" value="1"/>
</dbReference>
<evidence type="ECO:0000256" key="2">
    <source>
        <dbReference type="ARBA" id="ARBA00006235"/>
    </source>
</evidence>
<dbReference type="InterPro" id="IPR049337">
    <property type="entry name" value="TOR1A_C"/>
</dbReference>
<dbReference type="GO" id="GO:0016887">
    <property type="term" value="F:ATP hydrolysis activity"/>
    <property type="evidence" value="ECO:0007669"/>
    <property type="project" value="InterPro"/>
</dbReference>
<evidence type="ECO:0000313" key="15">
    <source>
        <dbReference type="Proteomes" id="UP000290572"/>
    </source>
</evidence>
<accession>A0A498N6T6</accession>
<dbReference type="STRING" id="84645.A0A498N6T6"/>
<keyword evidence="10" id="KW-0472">Membrane</keyword>
<feature type="region of interest" description="Disordered" evidence="12">
    <location>
        <begin position="202"/>
        <end position="235"/>
    </location>
</feature>
<dbReference type="Pfam" id="PF13445">
    <property type="entry name" value="zf-RING_UBOX"/>
    <property type="match status" value="1"/>
</dbReference>
<comment type="subcellular location">
    <subcellularLocation>
        <location evidence="1">Membrane</location>
        <topology evidence="1">Single-pass membrane protein</topology>
    </subcellularLocation>
</comment>
<evidence type="ECO:0000256" key="3">
    <source>
        <dbReference type="ARBA" id="ARBA00022692"/>
    </source>
</evidence>
<evidence type="ECO:0000259" key="13">
    <source>
        <dbReference type="PROSITE" id="PS50089"/>
    </source>
</evidence>
<dbReference type="PANTHER" id="PTHR10760">
    <property type="entry name" value="TORSIN"/>
    <property type="match status" value="1"/>
</dbReference>
<dbReference type="Gene3D" id="3.30.40.10">
    <property type="entry name" value="Zinc/RING finger domain, C3HC4 (zinc finger)"/>
    <property type="match status" value="1"/>
</dbReference>
<evidence type="ECO:0000256" key="10">
    <source>
        <dbReference type="ARBA" id="ARBA00023136"/>
    </source>
</evidence>
<evidence type="ECO:0000313" key="14">
    <source>
        <dbReference type="EMBL" id="RXN28780.1"/>
    </source>
</evidence>
<dbReference type="CDD" id="cd16556">
    <property type="entry name" value="RING-HC_RNF183-like"/>
    <property type="match status" value="1"/>
</dbReference>
<keyword evidence="15" id="KW-1185">Reference proteome</keyword>
<evidence type="ECO:0000256" key="8">
    <source>
        <dbReference type="ARBA" id="ARBA00022840"/>
    </source>
</evidence>
<dbReference type="GO" id="GO:0008270">
    <property type="term" value="F:zinc ion binding"/>
    <property type="evidence" value="ECO:0007669"/>
    <property type="project" value="UniProtKB-KW"/>
</dbReference>
<dbReference type="Pfam" id="PF06309">
    <property type="entry name" value="Torsin"/>
    <property type="match status" value="1"/>
</dbReference>
<dbReference type="PROSITE" id="PS00518">
    <property type="entry name" value="ZF_RING_1"/>
    <property type="match status" value="1"/>
</dbReference>
<dbReference type="InterPro" id="IPR027370">
    <property type="entry name" value="Znf-RING_euk"/>
</dbReference>
<organism evidence="14 15">
    <name type="scientific">Labeo rohita</name>
    <name type="common">Indian major carp</name>
    <name type="synonym">Cyprinus rohita</name>
    <dbReference type="NCBI Taxonomy" id="84645"/>
    <lineage>
        <taxon>Eukaryota</taxon>
        <taxon>Metazoa</taxon>
        <taxon>Chordata</taxon>
        <taxon>Craniata</taxon>
        <taxon>Vertebrata</taxon>
        <taxon>Euteleostomi</taxon>
        <taxon>Actinopterygii</taxon>
        <taxon>Neopterygii</taxon>
        <taxon>Teleostei</taxon>
        <taxon>Ostariophysi</taxon>
        <taxon>Cypriniformes</taxon>
        <taxon>Cyprinidae</taxon>
        <taxon>Labeoninae</taxon>
        <taxon>Labeonini</taxon>
        <taxon>Labeo</taxon>
    </lineage>
</organism>
<keyword evidence="7" id="KW-0862">Zinc</keyword>
<dbReference type="PROSITE" id="PS50089">
    <property type="entry name" value="ZF_RING_2"/>
    <property type="match status" value="1"/>
</dbReference>
<reference evidence="14 15" key="1">
    <citation type="submission" date="2018-03" db="EMBL/GenBank/DDBJ databases">
        <title>Draft genome sequence of Rohu Carp (Labeo rohita).</title>
        <authorList>
            <person name="Das P."/>
            <person name="Kushwaha B."/>
            <person name="Joshi C.G."/>
            <person name="Kumar D."/>
            <person name="Nagpure N.S."/>
            <person name="Sahoo L."/>
            <person name="Das S.P."/>
            <person name="Bit A."/>
            <person name="Patnaik S."/>
            <person name="Meher P.K."/>
            <person name="Jayasankar P."/>
            <person name="Koringa P.G."/>
            <person name="Patel N.V."/>
            <person name="Hinsu A.T."/>
            <person name="Kumar R."/>
            <person name="Pandey M."/>
            <person name="Agarwal S."/>
            <person name="Srivastava S."/>
            <person name="Singh M."/>
            <person name="Iquebal M.A."/>
            <person name="Jaiswal S."/>
            <person name="Angadi U.B."/>
            <person name="Kumar N."/>
            <person name="Raza M."/>
            <person name="Shah T.M."/>
            <person name="Rai A."/>
            <person name="Jena J.K."/>
        </authorList>
    </citation>
    <scope>NUCLEOTIDE SEQUENCE [LARGE SCALE GENOMIC DNA]</scope>
    <source>
        <strain evidence="14">DASCIFA01</strain>
        <tissue evidence="14">Testis</tissue>
    </source>
</reference>
<evidence type="ECO:0000256" key="7">
    <source>
        <dbReference type="ARBA" id="ARBA00022833"/>
    </source>
</evidence>
<comment type="caution">
    <text evidence="14">The sequence shown here is derived from an EMBL/GenBank/DDBJ whole genome shotgun (WGS) entry which is preliminary data.</text>
</comment>
<dbReference type="InterPro" id="IPR017907">
    <property type="entry name" value="Znf_RING_CS"/>
</dbReference>
<dbReference type="AlphaFoldDB" id="A0A498N6T6"/>
<dbReference type="Pfam" id="PF21376">
    <property type="entry name" value="TOR1A_C"/>
    <property type="match status" value="1"/>
</dbReference>
<dbReference type="PANTHER" id="PTHR10760:SF1">
    <property type="entry name" value="TORSIN-4A"/>
    <property type="match status" value="1"/>
</dbReference>
<evidence type="ECO:0000256" key="5">
    <source>
        <dbReference type="ARBA" id="ARBA00022741"/>
    </source>
</evidence>
<protein>
    <submittedName>
        <fullName evidence="14">Torsin-4A-like protein</fullName>
    </submittedName>
</protein>
<keyword evidence="9" id="KW-1133">Transmembrane helix</keyword>